<dbReference type="PANTHER" id="PTHR39210:SF1">
    <property type="entry name" value="HEPARIN-SULFATE LYASE"/>
    <property type="match status" value="1"/>
</dbReference>
<evidence type="ECO:0000313" key="8">
    <source>
        <dbReference type="Proteomes" id="UP000470302"/>
    </source>
</evidence>
<evidence type="ECO:0000313" key="7">
    <source>
        <dbReference type="EMBL" id="MYM88083.1"/>
    </source>
</evidence>
<keyword evidence="4" id="KW-0456">Lyase</keyword>
<proteinExistence type="predicted"/>
<dbReference type="AlphaFoldDB" id="A0A845G044"/>
<dbReference type="InterPro" id="IPR013783">
    <property type="entry name" value="Ig-like_fold"/>
</dbReference>
<dbReference type="EMBL" id="WWCW01000038">
    <property type="protein sequence ID" value="MYM88083.1"/>
    <property type="molecule type" value="Genomic_DNA"/>
</dbReference>
<evidence type="ECO:0000256" key="1">
    <source>
        <dbReference type="ARBA" id="ARBA00004418"/>
    </source>
</evidence>
<dbReference type="GO" id="GO:0042597">
    <property type="term" value="C:periplasmic space"/>
    <property type="evidence" value="ECO:0007669"/>
    <property type="project" value="UniProtKB-SubCell"/>
</dbReference>
<dbReference type="Gene3D" id="2.60.40.10">
    <property type="entry name" value="Immunoglobulins"/>
    <property type="match status" value="1"/>
</dbReference>
<comment type="subcellular location">
    <subcellularLocation>
        <location evidence="1">Periplasm</location>
    </subcellularLocation>
</comment>
<dbReference type="SUPFAM" id="SSF48230">
    <property type="entry name" value="Chondroitin AC/alginate lyase"/>
    <property type="match status" value="1"/>
</dbReference>
<evidence type="ECO:0000259" key="5">
    <source>
        <dbReference type="Pfam" id="PF07940"/>
    </source>
</evidence>
<dbReference type="RefSeq" id="WP_161097163.1">
    <property type="nucleotide sequence ID" value="NZ_WWCW01000038.1"/>
</dbReference>
<dbReference type="InterPro" id="IPR012480">
    <property type="entry name" value="Hepar_II_III_C"/>
</dbReference>
<feature type="domain" description="Heparinase II/III-like C-terminal" evidence="5">
    <location>
        <begin position="437"/>
        <end position="619"/>
    </location>
</feature>
<organism evidence="7 8">
    <name type="scientific">Duganella vulcania</name>
    <dbReference type="NCBI Taxonomy" id="2692166"/>
    <lineage>
        <taxon>Bacteria</taxon>
        <taxon>Pseudomonadati</taxon>
        <taxon>Pseudomonadota</taxon>
        <taxon>Betaproteobacteria</taxon>
        <taxon>Burkholderiales</taxon>
        <taxon>Oxalobacteraceae</taxon>
        <taxon>Telluria group</taxon>
        <taxon>Duganella</taxon>
    </lineage>
</organism>
<dbReference type="InterPro" id="IPR032518">
    <property type="entry name" value="HepII_N"/>
</dbReference>
<dbReference type="Pfam" id="PF16332">
    <property type="entry name" value="DUF4962"/>
    <property type="match status" value="1"/>
</dbReference>
<evidence type="ECO:0000259" key="6">
    <source>
        <dbReference type="Pfam" id="PF16332"/>
    </source>
</evidence>
<reference evidence="7 8" key="1">
    <citation type="submission" date="2020-01" db="EMBL/GenBank/DDBJ databases">
        <title>Novel species isolated from a subtropical stream in China.</title>
        <authorList>
            <person name="Lu H."/>
        </authorList>
    </citation>
    <scope>NUCLEOTIDE SEQUENCE [LARGE SCALE GENOMIC DNA]</scope>
    <source>
        <strain evidence="7 8">FT82W</strain>
    </source>
</reference>
<evidence type="ECO:0000256" key="4">
    <source>
        <dbReference type="ARBA" id="ARBA00023239"/>
    </source>
</evidence>
<dbReference type="Gene3D" id="2.70.98.70">
    <property type="match status" value="1"/>
</dbReference>
<feature type="domain" description="Heparinase II N-terminal" evidence="6">
    <location>
        <begin position="33"/>
        <end position="410"/>
    </location>
</feature>
<evidence type="ECO:0000256" key="2">
    <source>
        <dbReference type="ARBA" id="ARBA00022729"/>
    </source>
</evidence>
<protein>
    <submittedName>
        <fullName evidence="7">DUF4962 domain-containing protein</fullName>
    </submittedName>
</protein>
<name>A0A845G044_9BURK</name>
<dbReference type="Proteomes" id="UP000470302">
    <property type="component" value="Unassembled WGS sequence"/>
</dbReference>
<evidence type="ECO:0000256" key="3">
    <source>
        <dbReference type="ARBA" id="ARBA00022764"/>
    </source>
</evidence>
<sequence>MPQPQNPPAFAWPRYPVTPKPASYTLEISSGTTVVATYTAPRNFYLPSKAMTPGTYSWRVKPNIATVAWSTPRTFTVPSTAKIFEVPETDVLRTRALAHGRSRMLSNTFLPYAKWTLPMVIERGAAYSSLMTEVKAKMTTVPNVTESTISIQGLSATDTALVIGKLNVIINPVLRQMEGAALLYRLSGDPVYLNEALRRGDQMAALDPTLATSYANQDQVARSIDVSLVRTMDMLWNNIDATRRAAWTKTIVARTEAIYADLSGYDGRLDEQPYDSHGVTSYGYLALIAAMMVGDLPAADKWFDFSVRPYINSVFVWSGAEGGYFPGSAYGTYQAAYSVQLWGPFKEVTGVDLFQKPWSIGFSKMLMEFIPPGAPGMVFGDAHEEPFDYITLKAFANRTATPENAWYARTVNGVEDSIQLLASEYPLPTSAVAPVVPPNAALFPSIGWVAMHSDITNTKRTSLYFKSSPYGSYNHAHGDQNALVLDSGGVRLLGEAGYQDYYYSPMVTSWYRTTRAHNAVTYDGGIGQLITGRENLTRNGKITAFSTSSTLDYTEGDATVSYGPSITSAVRKIWYLRTNNAFIVQDKMSSPDLHTFEWNMHAIVPILDDGAGKARIVNGTNSVCLTSLTGDTKLTPWNSGYPSRPKVTEVHAAFTKTAPLRSTEFLVLMDVGCKRPVVTVTPTATGRTVLVNGQSITIPN</sequence>
<keyword evidence="3" id="KW-0574">Periplasm</keyword>
<dbReference type="PANTHER" id="PTHR39210">
    <property type="entry name" value="HEPARIN-SULFATE LYASE"/>
    <property type="match status" value="1"/>
</dbReference>
<dbReference type="GO" id="GO:0016829">
    <property type="term" value="F:lyase activity"/>
    <property type="evidence" value="ECO:0007669"/>
    <property type="project" value="UniProtKB-KW"/>
</dbReference>
<accession>A0A845G044</accession>
<dbReference type="Gene3D" id="1.50.10.100">
    <property type="entry name" value="Chondroitin AC/alginate lyase"/>
    <property type="match status" value="1"/>
</dbReference>
<gene>
    <name evidence="7" type="ORF">GTP91_12945</name>
</gene>
<dbReference type="Pfam" id="PF07940">
    <property type="entry name" value="Hepar_II_III_C"/>
    <property type="match status" value="1"/>
</dbReference>
<keyword evidence="2" id="KW-0732">Signal</keyword>
<dbReference type="InterPro" id="IPR008929">
    <property type="entry name" value="Chondroitin_lyas"/>
</dbReference>
<comment type="caution">
    <text evidence="7">The sequence shown here is derived from an EMBL/GenBank/DDBJ whole genome shotgun (WGS) entry which is preliminary data.</text>
</comment>